<gene>
    <name evidence="1" type="ORF">ACFFH7_43875</name>
</gene>
<reference evidence="1 2" key="1">
    <citation type="submission" date="2024-09" db="EMBL/GenBank/DDBJ databases">
        <authorList>
            <person name="Sun Q."/>
            <person name="Mori K."/>
        </authorList>
    </citation>
    <scope>NUCLEOTIDE SEQUENCE [LARGE SCALE GENOMIC DNA]</scope>
    <source>
        <strain evidence="1 2">TBRC 1432</strain>
    </source>
</reference>
<keyword evidence="2" id="KW-1185">Reference proteome</keyword>
<dbReference type="InterPro" id="IPR016084">
    <property type="entry name" value="Haem_Oase-like_multi-hlx"/>
</dbReference>
<evidence type="ECO:0000313" key="2">
    <source>
        <dbReference type="Proteomes" id="UP001589810"/>
    </source>
</evidence>
<dbReference type="GO" id="GO:0016491">
    <property type="term" value="F:oxidoreductase activity"/>
    <property type="evidence" value="ECO:0007669"/>
    <property type="project" value="UniProtKB-KW"/>
</dbReference>
<evidence type="ECO:0000313" key="1">
    <source>
        <dbReference type="EMBL" id="MFC0548509.1"/>
    </source>
</evidence>
<accession>A0ABV6N7K2</accession>
<dbReference type="EC" id="1.-.-.-" evidence="1"/>
<sequence length="270" mass="30203">MMRRLYQLNRSVPTADEYAEMLEIEEKWLGTRVSELTASAPRFTSRTALFTALSERLRDEEAAGSQAEAYLAEQATLEQFKVVVGEFAVDGLVESLSHLPIVPRLPHRAGMAVFRVLIDELGCGNVEQAHSQLYRELLAELGMSTELESYVDNGNEESYAYVNLFHWLARRAPAPETFLGAYAYFEASVLYAFKCYAAAAKRLGVRNDKYYTEHLYIDDFHSKQMRTALMELDAERGLDLAKVWAGVELTSEIAAAATEAAVAKAREVAP</sequence>
<keyword evidence="1" id="KW-0560">Oxidoreductase</keyword>
<comment type="caution">
    <text evidence="1">The sequence shown here is derived from an EMBL/GenBank/DDBJ whole genome shotgun (WGS) entry which is preliminary data.</text>
</comment>
<proteinExistence type="predicted"/>
<dbReference type="RefSeq" id="WP_273943928.1">
    <property type="nucleotide sequence ID" value="NZ_CP097263.1"/>
</dbReference>
<dbReference type="SUPFAM" id="SSF48613">
    <property type="entry name" value="Heme oxygenase-like"/>
    <property type="match status" value="1"/>
</dbReference>
<organism evidence="1 2">
    <name type="scientific">Kutzneria chonburiensis</name>
    <dbReference type="NCBI Taxonomy" id="1483604"/>
    <lineage>
        <taxon>Bacteria</taxon>
        <taxon>Bacillati</taxon>
        <taxon>Actinomycetota</taxon>
        <taxon>Actinomycetes</taxon>
        <taxon>Pseudonocardiales</taxon>
        <taxon>Pseudonocardiaceae</taxon>
        <taxon>Kutzneria</taxon>
    </lineage>
</organism>
<dbReference type="SMART" id="SM01236">
    <property type="entry name" value="Haem_oxygenase_2"/>
    <property type="match status" value="1"/>
</dbReference>
<protein>
    <submittedName>
        <fullName evidence="1">Iron-containing redox enzyme family protein</fullName>
        <ecNumber evidence="1">1.-.-.-</ecNumber>
    </submittedName>
</protein>
<dbReference type="Proteomes" id="UP001589810">
    <property type="component" value="Unassembled WGS sequence"/>
</dbReference>
<dbReference type="Pfam" id="PF14518">
    <property type="entry name" value="Haem_oxygenas_2"/>
    <property type="match status" value="1"/>
</dbReference>
<dbReference type="EMBL" id="JBHLUD010000016">
    <property type="protein sequence ID" value="MFC0548509.1"/>
    <property type="molecule type" value="Genomic_DNA"/>
</dbReference>
<name>A0ABV6N7K2_9PSEU</name>
<dbReference type="Gene3D" id="1.20.910.10">
    <property type="entry name" value="Heme oxygenase-like"/>
    <property type="match status" value="1"/>
</dbReference>